<evidence type="ECO:0000313" key="2">
    <source>
        <dbReference type="Proteomes" id="UP000256305"/>
    </source>
</evidence>
<sequence length="121" mass="13860">MTVSYSYLMNHDTYEVKKASVDWEGANQEYKKTVDDFQSLGRDQEETEVNAGSEGSLILGHSDFKLEELQASLWQDNEEIKLYVNQFNEFKFPDSKGKYTLEVNLSTDSGNVQYVGNINLN</sequence>
<gene>
    <name evidence="1" type="ORF">DYE48_15130</name>
</gene>
<reference evidence="1 2" key="1">
    <citation type="submission" date="2018-08" db="EMBL/GenBank/DDBJ databases">
        <title>Genome sequence of Halobacillus trueperi KCTC 3686.</title>
        <authorList>
            <person name="Cho K.H."/>
            <person name="Kwak M.-J."/>
            <person name="Kim B.-Y."/>
            <person name="Chun J."/>
        </authorList>
    </citation>
    <scope>NUCLEOTIDE SEQUENCE [LARGE SCALE GENOMIC DNA]</scope>
    <source>
        <strain evidence="1 2">KCTC 3686</strain>
    </source>
</reference>
<evidence type="ECO:0000313" key="1">
    <source>
        <dbReference type="EMBL" id="REJ07970.1"/>
    </source>
</evidence>
<dbReference type="EMBL" id="QUAE01000014">
    <property type="protein sequence ID" value="REJ07970.1"/>
    <property type="molecule type" value="Genomic_DNA"/>
</dbReference>
<protein>
    <submittedName>
        <fullName evidence="1">Uncharacterized protein</fullName>
    </submittedName>
</protein>
<dbReference type="Proteomes" id="UP000256305">
    <property type="component" value="Unassembled WGS sequence"/>
</dbReference>
<keyword evidence="2" id="KW-1185">Reference proteome</keyword>
<comment type="caution">
    <text evidence="1">The sequence shown here is derived from an EMBL/GenBank/DDBJ whole genome shotgun (WGS) entry which is preliminary data.</text>
</comment>
<dbReference type="AlphaFoldDB" id="A0A3E0J510"/>
<name>A0A3E0J510_9BACI</name>
<accession>A0A3E0J510</accession>
<organism evidence="1 2">
    <name type="scientific">Halobacillus trueperi</name>
    <dbReference type="NCBI Taxonomy" id="156205"/>
    <lineage>
        <taxon>Bacteria</taxon>
        <taxon>Bacillati</taxon>
        <taxon>Bacillota</taxon>
        <taxon>Bacilli</taxon>
        <taxon>Bacillales</taxon>
        <taxon>Bacillaceae</taxon>
        <taxon>Halobacillus</taxon>
    </lineage>
</organism>
<proteinExistence type="predicted"/>